<comment type="caution">
    <text evidence="1">The sequence shown here is derived from an EMBL/GenBank/DDBJ whole genome shotgun (WGS) entry which is preliminary data.</text>
</comment>
<gene>
    <name evidence="1" type="ORF">QCA50_008995</name>
</gene>
<dbReference type="EMBL" id="JASBNA010000012">
    <property type="protein sequence ID" value="KAK7687776.1"/>
    <property type="molecule type" value="Genomic_DNA"/>
</dbReference>
<evidence type="ECO:0000313" key="2">
    <source>
        <dbReference type="Proteomes" id="UP001385951"/>
    </source>
</evidence>
<dbReference type="AlphaFoldDB" id="A0AAW0G4I2"/>
<reference evidence="1 2" key="1">
    <citation type="submission" date="2022-09" db="EMBL/GenBank/DDBJ databases">
        <authorList>
            <person name="Palmer J.M."/>
        </authorList>
    </citation>
    <scope>NUCLEOTIDE SEQUENCE [LARGE SCALE GENOMIC DNA]</scope>
    <source>
        <strain evidence="1 2">DSM 7382</strain>
    </source>
</reference>
<dbReference type="Proteomes" id="UP001385951">
    <property type="component" value="Unassembled WGS sequence"/>
</dbReference>
<name>A0AAW0G4I2_9APHY</name>
<protein>
    <submittedName>
        <fullName evidence="1">Uncharacterized protein</fullName>
    </submittedName>
</protein>
<keyword evidence="2" id="KW-1185">Reference proteome</keyword>
<sequence length="392" mass="44540">MFVNNPNEAVDTLRNLHATRDLLRLAFSKSLASFLKAMVYNHIETPPCRIDVFYRTGLLTLLVDVLKEKNIDCFDSFEDTNDAFYPTAIMVSLQYLIKLACGGSVEFPQKHITAIEDCVQKLPGLWDSLLKVLAPSAVMDQITYDSVGRLDCELHLITIMMSKESGKLYSMIQRDKVTRECIRIIVLIFTYFSGGYPRTHTKFSHLMLRTWTYSSTRLSRTLCLREVVPSFGGLAVSAEILLSENTGTNTILMLSNILEDLKHEDHSSIDTSLTLNLLKPLIKRYFPNFRNIPGGTKCCEIMEALAFACERQYDEQYIRLVIGYNISIVRSILDSVEPGTEEAVGIIGENKSLQVFTELLPNFATPSSTRPFLYYKDTSDSQKRYTPSNQRR</sequence>
<evidence type="ECO:0000313" key="1">
    <source>
        <dbReference type="EMBL" id="KAK7687776.1"/>
    </source>
</evidence>
<accession>A0AAW0G4I2</accession>
<proteinExistence type="predicted"/>
<organism evidence="1 2">
    <name type="scientific">Cerrena zonata</name>
    <dbReference type="NCBI Taxonomy" id="2478898"/>
    <lineage>
        <taxon>Eukaryota</taxon>
        <taxon>Fungi</taxon>
        <taxon>Dikarya</taxon>
        <taxon>Basidiomycota</taxon>
        <taxon>Agaricomycotina</taxon>
        <taxon>Agaricomycetes</taxon>
        <taxon>Polyporales</taxon>
        <taxon>Cerrenaceae</taxon>
        <taxon>Cerrena</taxon>
    </lineage>
</organism>